<dbReference type="FunFam" id="1.10.268.10:FF:000001">
    <property type="entry name" value="DNA gyrase subunit A"/>
    <property type="match status" value="1"/>
</dbReference>
<dbReference type="Gene3D" id="1.10.268.10">
    <property type="entry name" value="Topoisomerase, domain 3"/>
    <property type="match status" value="1"/>
</dbReference>
<dbReference type="PROSITE" id="PS52040">
    <property type="entry name" value="TOPO_IIA"/>
    <property type="match status" value="1"/>
</dbReference>
<dbReference type="InterPro" id="IPR002205">
    <property type="entry name" value="Topo_IIA_dom_A"/>
</dbReference>
<dbReference type="CDD" id="cd00187">
    <property type="entry name" value="TOP4c"/>
    <property type="match status" value="1"/>
</dbReference>
<comment type="subunit">
    <text evidence="9">Heterotetramer composed of ParC and ParE.</text>
</comment>
<evidence type="ECO:0000256" key="3">
    <source>
        <dbReference type="ARBA" id="ARBA00012895"/>
    </source>
</evidence>
<dbReference type="NCBIfam" id="NF004044">
    <property type="entry name" value="PRK05561.1"/>
    <property type="match status" value="1"/>
</dbReference>
<feature type="region of interest" description="Disordered" evidence="10">
    <location>
        <begin position="816"/>
        <end position="839"/>
    </location>
</feature>
<evidence type="ECO:0000256" key="1">
    <source>
        <dbReference type="ARBA" id="ARBA00000185"/>
    </source>
</evidence>
<feature type="domain" description="Topo IIA-type catalytic" evidence="11">
    <location>
        <begin position="33"/>
        <end position="496"/>
    </location>
</feature>
<evidence type="ECO:0000259" key="11">
    <source>
        <dbReference type="PROSITE" id="PS52040"/>
    </source>
</evidence>
<dbReference type="AlphaFoldDB" id="A0A5J4SHV5"/>
<keyword evidence="5" id="KW-0067">ATP-binding</keyword>
<keyword evidence="8 12" id="KW-0413">Isomerase</keyword>
<dbReference type="EC" id="5.6.2.2" evidence="3"/>
<dbReference type="FunFam" id="2.120.10.90:FF:000005">
    <property type="entry name" value="DNA topoisomerase 4 subunit A"/>
    <property type="match status" value="1"/>
</dbReference>
<dbReference type="GO" id="GO:0005524">
    <property type="term" value="F:ATP binding"/>
    <property type="evidence" value="ECO:0007669"/>
    <property type="project" value="UniProtKB-KW"/>
</dbReference>
<accession>A0A5J4SHV5</accession>
<evidence type="ECO:0000256" key="8">
    <source>
        <dbReference type="ARBA" id="ARBA00023235"/>
    </source>
</evidence>
<dbReference type="PANTHER" id="PTHR43493:SF5">
    <property type="entry name" value="DNA GYRASE SUBUNIT A, CHLOROPLASTIC_MITOCHONDRIAL"/>
    <property type="match status" value="1"/>
</dbReference>
<dbReference type="EMBL" id="SNRY01000173">
    <property type="protein sequence ID" value="KAA6345372.1"/>
    <property type="molecule type" value="Genomic_DNA"/>
</dbReference>
<evidence type="ECO:0000313" key="12">
    <source>
        <dbReference type="EMBL" id="KAA6345372.1"/>
    </source>
</evidence>
<dbReference type="NCBIfam" id="TIGR01063">
    <property type="entry name" value="gyrA"/>
    <property type="match status" value="1"/>
</dbReference>
<comment type="catalytic activity">
    <reaction evidence="1">
        <text>ATP-dependent breakage, passage and rejoining of double-stranded DNA.</text>
        <dbReference type="EC" id="5.6.2.2"/>
    </reaction>
</comment>
<dbReference type="GO" id="GO:0005694">
    <property type="term" value="C:chromosome"/>
    <property type="evidence" value="ECO:0007669"/>
    <property type="project" value="InterPro"/>
</dbReference>
<dbReference type="FunFam" id="3.90.199.10:FF:000001">
    <property type="entry name" value="DNA gyrase subunit A"/>
    <property type="match status" value="1"/>
</dbReference>
<comment type="caution">
    <text evidence="12">The sequence shown here is derived from an EMBL/GenBank/DDBJ whole genome shotgun (WGS) entry which is preliminary data.</text>
</comment>
<organism evidence="12">
    <name type="scientific">termite gut metagenome</name>
    <dbReference type="NCBI Taxonomy" id="433724"/>
    <lineage>
        <taxon>unclassified sequences</taxon>
        <taxon>metagenomes</taxon>
        <taxon>organismal metagenomes</taxon>
    </lineage>
</organism>
<dbReference type="InterPro" id="IPR013758">
    <property type="entry name" value="Topo_IIA_A/C_ab"/>
</dbReference>
<keyword evidence="6" id="KW-0799">Topoisomerase</keyword>
<dbReference type="GO" id="GO:0003918">
    <property type="term" value="F:DNA topoisomerase type II (double strand cut, ATP-hydrolyzing) activity"/>
    <property type="evidence" value="ECO:0007669"/>
    <property type="project" value="UniProtKB-EC"/>
</dbReference>
<keyword evidence="7" id="KW-0238">DNA-binding</keyword>
<gene>
    <name evidence="12" type="ORF">EZS27_007051</name>
</gene>
<dbReference type="Gene3D" id="2.120.10.90">
    <property type="entry name" value="DNA gyrase/topoisomerase IV, subunit A, C-terminal"/>
    <property type="match status" value="1"/>
</dbReference>
<reference evidence="12" key="1">
    <citation type="submission" date="2019-03" db="EMBL/GenBank/DDBJ databases">
        <title>Single cell metagenomics reveals metabolic interactions within the superorganism composed of flagellate Streblomastix strix and complex community of Bacteroidetes bacteria on its surface.</title>
        <authorList>
            <person name="Treitli S.C."/>
            <person name="Kolisko M."/>
            <person name="Husnik F."/>
            <person name="Keeling P."/>
            <person name="Hampl V."/>
        </authorList>
    </citation>
    <scope>NUCLEOTIDE SEQUENCE</scope>
    <source>
        <strain evidence="12">STM</strain>
    </source>
</reference>
<dbReference type="HAMAP" id="MF_01897">
    <property type="entry name" value="GyrA"/>
    <property type="match status" value="1"/>
</dbReference>
<dbReference type="PANTHER" id="PTHR43493">
    <property type="entry name" value="DNA GYRASE/TOPOISOMERASE SUBUNIT A"/>
    <property type="match status" value="1"/>
</dbReference>
<dbReference type="FunFam" id="3.30.1360.40:FF:000002">
    <property type="entry name" value="DNA gyrase subunit A"/>
    <property type="match status" value="1"/>
</dbReference>
<evidence type="ECO:0000256" key="5">
    <source>
        <dbReference type="ARBA" id="ARBA00022840"/>
    </source>
</evidence>
<evidence type="ECO:0000256" key="2">
    <source>
        <dbReference type="ARBA" id="ARBA00008263"/>
    </source>
</evidence>
<proteinExistence type="inferred from homology"/>
<dbReference type="NCBIfam" id="NF004043">
    <property type="entry name" value="PRK05560.1"/>
    <property type="match status" value="1"/>
</dbReference>
<evidence type="ECO:0000256" key="4">
    <source>
        <dbReference type="ARBA" id="ARBA00022741"/>
    </source>
</evidence>
<dbReference type="Gene3D" id="3.90.199.10">
    <property type="entry name" value="Topoisomerase II, domain 5"/>
    <property type="match status" value="1"/>
</dbReference>
<comment type="similarity">
    <text evidence="2">Belongs to the type II topoisomerase GyrA/ParC subunit family.</text>
</comment>
<dbReference type="GO" id="GO:0003677">
    <property type="term" value="F:DNA binding"/>
    <property type="evidence" value="ECO:0007669"/>
    <property type="project" value="UniProtKB-KW"/>
</dbReference>
<evidence type="ECO:0000256" key="6">
    <source>
        <dbReference type="ARBA" id="ARBA00023029"/>
    </source>
</evidence>
<dbReference type="Gene3D" id="3.30.1360.40">
    <property type="match status" value="1"/>
</dbReference>
<dbReference type="Pfam" id="PF00521">
    <property type="entry name" value="DNA_topoisoIV"/>
    <property type="match status" value="1"/>
</dbReference>
<dbReference type="GO" id="GO:0006265">
    <property type="term" value="P:DNA topological change"/>
    <property type="evidence" value="ECO:0007669"/>
    <property type="project" value="InterPro"/>
</dbReference>
<dbReference type="SMART" id="SM00434">
    <property type="entry name" value="TOP4c"/>
    <property type="match status" value="1"/>
</dbReference>
<dbReference type="InterPro" id="IPR013757">
    <property type="entry name" value="Topo_IIA_A_a_sf"/>
</dbReference>
<evidence type="ECO:0000256" key="10">
    <source>
        <dbReference type="SAM" id="MobiDB-lite"/>
    </source>
</evidence>
<dbReference type="Pfam" id="PF03989">
    <property type="entry name" value="DNA_gyraseA_C"/>
    <property type="match status" value="6"/>
</dbReference>
<evidence type="ECO:0000256" key="7">
    <source>
        <dbReference type="ARBA" id="ARBA00023125"/>
    </source>
</evidence>
<protein>
    <recommendedName>
        <fullName evidence="3">DNA topoisomerase (ATP-hydrolyzing)</fullName>
        <ecNumber evidence="3">5.6.2.2</ecNumber>
    </recommendedName>
</protein>
<dbReference type="InterPro" id="IPR006691">
    <property type="entry name" value="GyrA/parC_rep"/>
</dbReference>
<dbReference type="InterPro" id="IPR035516">
    <property type="entry name" value="Gyrase/topoIV_suA_C"/>
</dbReference>
<dbReference type="InterPro" id="IPR013760">
    <property type="entry name" value="Topo_IIA-like_dom_sf"/>
</dbReference>
<dbReference type="SUPFAM" id="SSF56719">
    <property type="entry name" value="Type II DNA topoisomerase"/>
    <property type="match status" value="1"/>
</dbReference>
<dbReference type="InterPro" id="IPR050220">
    <property type="entry name" value="Type_II_DNA_Topoisomerases"/>
</dbReference>
<dbReference type="SUPFAM" id="SSF101904">
    <property type="entry name" value="GyrA/ParC C-terminal domain-like"/>
    <property type="match status" value="1"/>
</dbReference>
<dbReference type="GO" id="GO:0009330">
    <property type="term" value="C:DNA topoisomerase type II (double strand cut, ATP-hydrolyzing) complex"/>
    <property type="evidence" value="ECO:0007669"/>
    <property type="project" value="TreeGrafter"/>
</dbReference>
<evidence type="ECO:0000256" key="9">
    <source>
        <dbReference type="ARBA" id="ARBA00063644"/>
    </source>
</evidence>
<dbReference type="InterPro" id="IPR005743">
    <property type="entry name" value="GyrA"/>
</dbReference>
<sequence>MPEQDRIIKINIEEEMKSSYIDYSMSVIVSRALPDVRDGFKPVHRRILYGMMELGNTSDKPYKKSARIVGEVMGKYHPHGDSSVYHAMVRMAQEWAIRYPLVDGQGNYGSVDGDSPAAMRYTEARLKKLGEEMMQDLYKETVDFDPNFDNTLVEPKVMPTRIPNLLVNGASGIAVGMATNMPSHNLSEVIDACEAYLDNKNITVEELMRYVKAPDFPTGGYIYGMSGVREAFLTGRGRIIMRAKAEIETASTHDKIIVSEIPYGVNKAELIKAIAELVNLKKLEGISNVNDESDREGMRIVVDIKRDAKANIVLNKLYKMTQLQTSFGVNNVALVNGRPKTLNLRDLISSFVEHRREVVMRRTQFDLKKAKERVHILEGLIIASDNIDAVIRIIRAAKAPSDAINDLMHSFSLTEVQAKAIVEMRLRQLTGLLQEQLHNEYEDITKQILYLEEILSNDELCRKVIKEELSDIKTQYGDERRSKIIYSSEDFNPEDFYADEEMVITVSHMGYIKRTPLSEFRAQNRGGVGAKGTDTRDEDYIEHIYPATMHDTMMFFTQKGKCYWLKVYEIPEGTKTSKGRAIQNLLNIDVDDRVQAFLCLKELSDQEYIRSHYVVFCTKRGIIKKTSLEEFSRPRLNGINAIKFREDDQLAEVCLSDGNCDILMGSRNGHAIRFSENALRPMGRGARGVRGMKLSGEGNEIVGMICMQNPEKESVMIVSEQGYGKRSLLGAYRKTNRGGKGVKTMNVTEKTGKLVAITSVTLENDLMIINKSGIAIRMKIEDIRVMGRATQGVRLINLEKRNDQIGSVCKVLSDINEENDRSNSQENNTTTKDEIPINK</sequence>
<name>A0A5J4SHV5_9ZZZZ</name>
<keyword evidence="4" id="KW-0547">Nucleotide-binding</keyword>
<dbReference type="GO" id="GO:0005737">
    <property type="term" value="C:cytoplasm"/>
    <property type="evidence" value="ECO:0007669"/>
    <property type="project" value="TreeGrafter"/>
</dbReference>